<feature type="domain" description="HTH araC/xylS-type" evidence="4">
    <location>
        <begin position="130"/>
        <end position="230"/>
    </location>
</feature>
<comment type="caution">
    <text evidence="5">The sequence shown here is derived from an EMBL/GenBank/DDBJ whole genome shotgun (WGS) entry which is preliminary data.</text>
</comment>
<name>A0ABS0SZD4_9CAUL</name>
<dbReference type="RefSeq" id="WP_198576820.1">
    <property type="nucleotide sequence ID" value="NZ_JADWOX010000009.1"/>
</dbReference>
<dbReference type="Pfam" id="PF12833">
    <property type="entry name" value="HTH_18"/>
    <property type="match status" value="1"/>
</dbReference>
<dbReference type="InterPro" id="IPR018060">
    <property type="entry name" value="HTH_AraC"/>
</dbReference>
<dbReference type="Proteomes" id="UP000639859">
    <property type="component" value="Unassembled WGS sequence"/>
</dbReference>
<organism evidence="5 6">
    <name type="scientific">Caulobacter hibisci</name>
    <dbReference type="NCBI Taxonomy" id="2035993"/>
    <lineage>
        <taxon>Bacteria</taxon>
        <taxon>Pseudomonadati</taxon>
        <taxon>Pseudomonadota</taxon>
        <taxon>Alphaproteobacteria</taxon>
        <taxon>Caulobacterales</taxon>
        <taxon>Caulobacteraceae</taxon>
        <taxon>Caulobacter</taxon>
    </lineage>
</organism>
<keyword evidence="6" id="KW-1185">Reference proteome</keyword>
<dbReference type="PANTHER" id="PTHR46796">
    <property type="entry name" value="HTH-TYPE TRANSCRIPTIONAL ACTIVATOR RHAS-RELATED"/>
    <property type="match status" value="1"/>
</dbReference>
<dbReference type="EMBL" id="JADWOX010000009">
    <property type="protein sequence ID" value="MBI1684909.1"/>
    <property type="molecule type" value="Genomic_DNA"/>
</dbReference>
<dbReference type="PROSITE" id="PS01124">
    <property type="entry name" value="HTH_ARAC_FAMILY_2"/>
    <property type="match status" value="1"/>
</dbReference>
<evidence type="ECO:0000256" key="3">
    <source>
        <dbReference type="ARBA" id="ARBA00023163"/>
    </source>
</evidence>
<evidence type="ECO:0000256" key="1">
    <source>
        <dbReference type="ARBA" id="ARBA00023015"/>
    </source>
</evidence>
<dbReference type="Gene3D" id="1.10.10.60">
    <property type="entry name" value="Homeodomain-like"/>
    <property type="match status" value="1"/>
</dbReference>
<evidence type="ECO:0000313" key="6">
    <source>
        <dbReference type="Proteomes" id="UP000639859"/>
    </source>
</evidence>
<sequence>MSHPPDFVDEIWRVELPSDSLGAHAILPDTRCGIALVVFSNGVVSQILPSLPHVRVRFAPIIPGAKVAGVYFKPGRAPLTCFSDEDEAATATFWSDVAQALAAYAQDTSRREGVSTALSQLAERLPPPDQVILSALQHDGEGGPDRIYQLAAELGLSERQFRRRFIAATGLSPRAFVVTSRLHLSLVALSRSPEPQLASTACDAGYADQSHWGRSVQKAFDRSLLRAHRELRAHRARFQGRHLSEKF</sequence>
<gene>
    <name evidence="5" type="ORF">I4Q42_14645</name>
</gene>
<evidence type="ECO:0000313" key="5">
    <source>
        <dbReference type="EMBL" id="MBI1684909.1"/>
    </source>
</evidence>
<accession>A0ABS0SZD4</accession>
<evidence type="ECO:0000256" key="2">
    <source>
        <dbReference type="ARBA" id="ARBA00023125"/>
    </source>
</evidence>
<reference evidence="5 6" key="1">
    <citation type="submission" date="2020-11" db="EMBL/GenBank/DDBJ databases">
        <title>genome sequence of strain KACC 18849.</title>
        <authorList>
            <person name="Gao J."/>
            <person name="Zhang X."/>
        </authorList>
    </citation>
    <scope>NUCLEOTIDE SEQUENCE [LARGE SCALE GENOMIC DNA]</scope>
    <source>
        <strain evidence="5 6">KACC 18849</strain>
    </source>
</reference>
<evidence type="ECO:0000259" key="4">
    <source>
        <dbReference type="PROSITE" id="PS01124"/>
    </source>
</evidence>
<protein>
    <submittedName>
        <fullName evidence="5">AraC family transcriptional regulator</fullName>
    </submittedName>
</protein>
<keyword evidence="1" id="KW-0805">Transcription regulation</keyword>
<dbReference type="InterPro" id="IPR050204">
    <property type="entry name" value="AraC_XylS_family_regulators"/>
</dbReference>
<proteinExistence type="predicted"/>
<keyword evidence="3" id="KW-0804">Transcription</keyword>
<dbReference type="SMART" id="SM00342">
    <property type="entry name" value="HTH_ARAC"/>
    <property type="match status" value="1"/>
</dbReference>
<keyword evidence="2" id="KW-0238">DNA-binding</keyword>